<accession>A0A1H7ZJZ6</accession>
<evidence type="ECO:0000256" key="1">
    <source>
        <dbReference type="SAM" id="Phobius"/>
    </source>
</evidence>
<evidence type="ECO:0000313" key="3">
    <source>
        <dbReference type="Proteomes" id="UP000183015"/>
    </source>
</evidence>
<dbReference type="Gene3D" id="1.20.1440.20">
    <property type="entry name" value="LemA-like domain"/>
    <property type="match status" value="1"/>
</dbReference>
<organism evidence="2 3">
    <name type="scientific">Streptacidiphilus jiangxiensis</name>
    <dbReference type="NCBI Taxonomy" id="235985"/>
    <lineage>
        <taxon>Bacteria</taxon>
        <taxon>Bacillati</taxon>
        <taxon>Actinomycetota</taxon>
        <taxon>Actinomycetes</taxon>
        <taxon>Kitasatosporales</taxon>
        <taxon>Streptomycetaceae</taxon>
        <taxon>Streptacidiphilus</taxon>
    </lineage>
</organism>
<dbReference type="Proteomes" id="UP000183015">
    <property type="component" value="Unassembled WGS sequence"/>
</dbReference>
<protein>
    <submittedName>
        <fullName evidence="2">Uncharacterized conserved protein</fullName>
    </submittedName>
</protein>
<keyword evidence="3" id="KW-1185">Reference proteome</keyword>
<dbReference type="EMBL" id="FOAZ01000035">
    <property type="protein sequence ID" value="SEM57767.1"/>
    <property type="molecule type" value="Genomic_DNA"/>
</dbReference>
<dbReference type="eggNOG" id="COG1704">
    <property type="taxonomic scope" value="Bacteria"/>
</dbReference>
<dbReference type="RefSeq" id="WP_042453008.1">
    <property type="nucleotide sequence ID" value="NZ_BBPN01000027.1"/>
</dbReference>
<dbReference type="SUPFAM" id="SSF140478">
    <property type="entry name" value="LemA-like"/>
    <property type="match status" value="1"/>
</dbReference>
<gene>
    <name evidence="2" type="ORF">SAMN05414137_13530</name>
</gene>
<reference evidence="3" key="1">
    <citation type="submission" date="2016-10" db="EMBL/GenBank/DDBJ databases">
        <authorList>
            <person name="Varghese N."/>
        </authorList>
    </citation>
    <scope>NUCLEOTIDE SEQUENCE [LARGE SCALE GENOMIC DNA]</scope>
    <source>
        <strain evidence="3">DSM 45096 / BCRC 16803 / CGMCC 4.1857 / CIP 109030 / JCM 12277 / KCTC 19219 / NBRC 100920 / 33214</strain>
    </source>
</reference>
<keyword evidence="1" id="KW-0812">Transmembrane</keyword>
<proteinExistence type="predicted"/>
<dbReference type="STRING" id="235985.SAMN05414137_13530"/>
<keyword evidence="1" id="KW-1133">Transmembrane helix</keyword>
<dbReference type="InterPro" id="IPR023353">
    <property type="entry name" value="LemA-like_dom_sf"/>
</dbReference>
<sequence>MSTWIWIAVVVIAFGLYLSWTAGRLDRLHARIDAARAALDAQLLRRASGALELATSTLLDPAASILLYQAAHAARTAQDEEREVAESDLSQALRAVFAEQEQVTELAALPGGADALGELGEAARRVPMARRFHNDSVRAARAVRRHRIVRLFRLAGRAPFPLAFEMDDEPPRTLEAVRT</sequence>
<name>A0A1H7ZJZ6_STRJI</name>
<dbReference type="OrthoDB" id="3214694at2"/>
<feature type="transmembrane region" description="Helical" evidence="1">
    <location>
        <begin position="6"/>
        <end position="23"/>
    </location>
</feature>
<dbReference type="AlphaFoldDB" id="A0A1H7ZJZ6"/>
<keyword evidence="1" id="KW-0472">Membrane</keyword>
<evidence type="ECO:0000313" key="2">
    <source>
        <dbReference type="EMBL" id="SEM57767.1"/>
    </source>
</evidence>